<keyword evidence="2" id="KW-1185">Reference proteome</keyword>
<protein>
    <submittedName>
        <fullName evidence="1">Uncharacterized protein</fullName>
    </submittedName>
</protein>
<gene>
    <name evidence="1" type="ORF">V8G54_025929</name>
</gene>
<accession>A0AAQ3MZL8</accession>
<name>A0AAQ3MZL8_VIGMU</name>
<sequence length="104" mass="11668">MNFAGTALPTTRFPRLTFSRRRASRRVVRRVISRSIASISSSMFLLSSEERAKALVLVFFLGFGEEFSAVGLRFSLVHSEEDQEVFIGKKASPPWSSKAALFHT</sequence>
<dbReference type="AlphaFoldDB" id="A0AAQ3MZL8"/>
<proteinExistence type="predicted"/>
<organism evidence="1 2">
    <name type="scientific">Vigna mungo</name>
    <name type="common">Black gram</name>
    <name type="synonym">Phaseolus mungo</name>
    <dbReference type="NCBI Taxonomy" id="3915"/>
    <lineage>
        <taxon>Eukaryota</taxon>
        <taxon>Viridiplantae</taxon>
        <taxon>Streptophyta</taxon>
        <taxon>Embryophyta</taxon>
        <taxon>Tracheophyta</taxon>
        <taxon>Spermatophyta</taxon>
        <taxon>Magnoliopsida</taxon>
        <taxon>eudicotyledons</taxon>
        <taxon>Gunneridae</taxon>
        <taxon>Pentapetalae</taxon>
        <taxon>rosids</taxon>
        <taxon>fabids</taxon>
        <taxon>Fabales</taxon>
        <taxon>Fabaceae</taxon>
        <taxon>Papilionoideae</taxon>
        <taxon>50 kb inversion clade</taxon>
        <taxon>NPAAA clade</taxon>
        <taxon>indigoferoid/millettioid clade</taxon>
        <taxon>Phaseoleae</taxon>
        <taxon>Vigna</taxon>
    </lineage>
</organism>
<dbReference type="Proteomes" id="UP001374535">
    <property type="component" value="Chromosome 8"/>
</dbReference>
<reference evidence="1 2" key="1">
    <citation type="journal article" date="2023" name="Life. Sci Alliance">
        <title>Evolutionary insights into 3D genome organization and epigenetic landscape of Vigna mungo.</title>
        <authorList>
            <person name="Junaid A."/>
            <person name="Singh B."/>
            <person name="Bhatia S."/>
        </authorList>
    </citation>
    <scope>NUCLEOTIDE SEQUENCE [LARGE SCALE GENOMIC DNA]</scope>
    <source>
        <strain evidence="1">Urdbean</strain>
    </source>
</reference>
<evidence type="ECO:0000313" key="1">
    <source>
        <dbReference type="EMBL" id="WVY99859.1"/>
    </source>
</evidence>
<dbReference type="EMBL" id="CP144693">
    <property type="protein sequence ID" value="WVY99859.1"/>
    <property type="molecule type" value="Genomic_DNA"/>
</dbReference>
<evidence type="ECO:0000313" key="2">
    <source>
        <dbReference type="Proteomes" id="UP001374535"/>
    </source>
</evidence>